<reference evidence="7" key="2">
    <citation type="submission" date="2023-02" db="EMBL/GenBank/DDBJ databases">
        <authorList>
            <consortium name="DOE Joint Genome Institute"/>
            <person name="Mondo S.J."/>
            <person name="Chang Y."/>
            <person name="Wang Y."/>
            <person name="Ahrendt S."/>
            <person name="Andreopoulos W."/>
            <person name="Barry K."/>
            <person name="Beard J."/>
            <person name="Benny G.L."/>
            <person name="Blankenship S."/>
            <person name="Bonito G."/>
            <person name="Cuomo C."/>
            <person name="Desiro A."/>
            <person name="Gervers K.A."/>
            <person name="Hundley H."/>
            <person name="Kuo A."/>
            <person name="LaButti K."/>
            <person name="Lang B.F."/>
            <person name="Lipzen A."/>
            <person name="O'Donnell K."/>
            <person name="Pangilinan J."/>
            <person name="Reynolds N."/>
            <person name="Sandor L."/>
            <person name="Smith M.W."/>
            <person name="Tsang A."/>
            <person name="Grigoriev I.V."/>
            <person name="Stajich J.E."/>
            <person name="Spatafora J.W."/>
        </authorList>
    </citation>
    <scope>NUCLEOTIDE SEQUENCE</scope>
    <source>
        <strain evidence="7">RSA 2281</strain>
    </source>
</reference>
<comment type="caution">
    <text evidence="7">The sequence shown here is derived from an EMBL/GenBank/DDBJ whole genome shotgun (WGS) entry which is preliminary data.</text>
</comment>
<keyword evidence="3" id="KW-0862">Zinc</keyword>
<dbReference type="SMART" id="SM00249">
    <property type="entry name" value="PHD"/>
    <property type="match status" value="1"/>
</dbReference>
<feature type="region of interest" description="Disordered" evidence="5">
    <location>
        <begin position="235"/>
        <end position="268"/>
    </location>
</feature>
<dbReference type="InterPro" id="IPR013083">
    <property type="entry name" value="Znf_RING/FYVE/PHD"/>
</dbReference>
<feature type="compositionally biased region" description="Basic and acidic residues" evidence="5">
    <location>
        <begin position="245"/>
        <end position="268"/>
    </location>
</feature>
<keyword evidence="2 4" id="KW-0863">Zinc-finger</keyword>
<dbReference type="Proteomes" id="UP001209540">
    <property type="component" value="Unassembled WGS sequence"/>
</dbReference>
<proteinExistence type="predicted"/>
<dbReference type="GO" id="GO:0008270">
    <property type="term" value="F:zinc ion binding"/>
    <property type="evidence" value="ECO:0007669"/>
    <property type="project" value="UniProtKB-KW"/>
</dbReference>
<dbReference type="Gene3D" id="3.30.40.10">
    <property type="entry name" value="Zinc/RING finger domain, C3HC4 (zinc finger)"/>
    <property type="match status" value="1"/>
</dbReference>
<dbReference type="PROSITE" id="PS50016">
    <property type="entry name" value="ZF_PHD_2"/>
    <property type="match status" value="1"/>
</dbReference>
<dbReference type="Pfam" id="PF00628">
    <property type="entry name" value="PHD"/>
    <property type="match status" value="1"/>
</dbReference>
<dbReference type="AlphaFoldDB" id="A0AAD5K4H0"/>
<feature type="domain" description="PHD-type" evidence="6">
    <location>
        <begin position="170"/>
        <end position="225"/>
    </location>
</feature>
<dbReference type="InterPro" id="IPR019786">
    <property type="entry name" value="Zinc_finger_PHD-type_CS"/>
</dbReference>
<evidence type="ECO:0000256" key="4">
    <source>
        <dbReference type="PROSITE-ProRule" id="PRU00146"/>
    </source>
</evidence>
<dbReference type="PROSITE" id="PS01359">
    <property type="entry name" value="ZF_PHD_1"/>
    <property type="match status" value="1"/>
</dbReference>
<evidence type="ECO:0000259" key="6">
    <source>
        <dbReference type="PROSITE" id="PS50016"/>
    </source>
</evidence>
<accession>A0AAD5K4H0</accession>
<dbReference type="SUPFAM" id="SSF57903">
    <property type="entry name" value="FYVE/PHD zinc finger"/>
    <property type="match status" value="1"/>
</dbReference>
<name>A0AAD5K4H0_9FUNG</name>
<dbReference type="EMBL" id="JAIXMP010000022">
    <property type="protein sequence ID" value="KAI9255608.1"/>
    <property type="molecule type" value="Genomic_DNA"/>
</dbReference>
<reference evidence="7" key="1">
    <citation type="journal article" date="2022" name="IScience">
        <title>Evolution of zygomycete secretomes and the origins of terrestrial fungal ecologies.</title>
        <authorList>
            <person name="Chang Y."/>
            <person name="Wang Y."/>
            <person name="Mondo S."/>
            <person name="Ahrendt S."/>
            <person name="Andreopoulos W."/>
            <person name="Barry K."/>
            <person name="Beard J."/>
            <person name="Benny G.L."/>
            <person name="Blankenship S."/>
            <person name="Bonito G."/>
            <person name="Cuomo C."/>
            <person name="Desiro A."/>
            <person name="Gervers K.A."/>
            <person name="Hundley H."/>
            <person name="Kuo A."/>
            <person name="LaButti K."/>
            <person name="Lang B.F."/>
            <person name="Lipzen A."/>
            <person name="O'Donnell K."/>
            <person name="Pangilinan J."/>
            <person name="Reynolds N."/>
            <person name="Sandor L."/>
            <person name="Smith M.E."/>
            <person name="Tsang A."/>
            <person name="Grigoriev I.V."/>
            <person name="Stajich J.E."/>
            <person name="Spatafora J.W."/>
        </authorList>
    </citation>
    <scope>NUCLEOTIDE SEQUENCE</scope>
    <source>
        <strain evidence="7">RSA 2281</strain>
    </source>
</reference>
<dbReference type="InterPro" id="IPR019787">
    <property type="entry name" value="Znf_PHD-finger"/>
</dbReference>
<organism evidence="7 8">
    <name type="scientific">Phascolomyces articulosus</name>
    <dbReference type="NCBI Taxonomy" id="60185"/>
    <lineage>
        <taxon>Eukaryota</taxon>
        <taxon>Fungi</taxon>
        <taxon>Fungi incertae sedis</taxon>
        <taxon>Mucoromycota</taxon>
        <taxon>Mucoromycotina</taxon>
        <taxon>Mucoromycetes</taxon>
        <taxon>Mucorales</taxon>
        <taxon>Lichtheimiaceae</taxon>
        <taxon>Phascolomyces</taxon>
    </lineage>
</organism>
<evidence type="ECO:0000256" key="2">
    <source>
        <dbReference type="ARBA" id="ARBA00022771"/>
    </source>
</evidence>
<evidence type="ECO:0000256" key="3">
    <source>
        <dbReference type="ARBA" id="ARBA00022833"/>
    </source>
</evidence>
<evidence type="ECO:0000313" key="8">
    <source>
        <dbReference type="Proteomes" id="UP001209540"/>
    </source>
</evidence>
<gene>
    <name evidence="7" type="ORF">BDA99DRAFT_442087</name>
</gene>
<keyword evidence="8" id="KW-1185">Reference proteome</keyword>
<protein>
    <recommendedName>
        <fullName evidence="6">PHD-type domain-containing protein</fullName>
    </recommendedName>
</protein>
<evidence type="ECO:0000256" key="1">
    <source>
        <dbReference type="ARBA" id="ARBA00022723"/>
    </source>
</evidence>
<evidence type="ECO:0000256" key="5">
    <source>
        <dbReference type="SAM" id="MobiDB-lite"/>
    </source>
</evidence>
<dbReference type="InterPro" id="IPR001965">
    <property type="entry name" value="Znf_PHD"/>
</dbReference>
<keyword evidence="1" id="KW-0479">Metal-binding</keyword>
<sequence length="268" mass="30913">MDDYNAVLKQQENTLQVSSDYILMGALMHRDDRQHPEWEFYLRDYISSDDGKLWRVLSESNHPRNDIKISSDQALADIQGGDVVDKNGNRMQPSTYTQAFRPIYLFYCNRTMVVESMNAGNMTPTATTTTMQGGQSSNEQYTTTGSGITLADYILDEDEQQYSYENPEDDKACKICGIEDIIEDVNNMFYCDECNLGVHQFCEDPPIQQFETEIDPWFCRECSRRRGIPLPQPINEQALVLPSKRPGDEHDYMDEVKRRRDELSDGNH</sequence>
<dbReference type="InterPro" id="IPR011011">
    <property type="entry name" value="Znf_FYVE_PHD"/>
</dbReference>
<evidence type="ECO:0000313" key="7">
    <source>
        <dbReference type="EMBL" id="KAI9255608.1"/>
    </source>
</evidence>